<feature type="region of interest" description="Disordered" evidence="1">
    <location>
        <begin position="1"/>
        <end position="30"/>
    </location>
</feature>
<dbReference type="EMBL" id="BK059133">
    <property type="protein sequence ID" value="DAE33338.1"/>
    <property type="molecule type" value="Genomic_DNA"/>
</dbReference>
<organism evidence="2">
    <name type="scientific">virus sp. ctr1v16</name>
    <dbReference type="NCBI Taxonomy" id="2825823"/>
    <lineage>
        <taxon>Viruses</taxon>
    </lineage>
</organism>
<sequence length="30" mass="3482">MSAEPTGSLRQDSPANLKKNDIQIRIWQRK</sequence>
<evidence type="ECO:0000313" key="2">
    <source>
        <dbReference type="EMBL" id="DAE33338.1"/>
    </source>
</evidence>
<reference evidence="2" key="1">
    <citation type="journal article" date="2021" name="Proc. Natl. Acad. Sci. U.S.A.">
        <title>A Catalog of Tens of Thousands of Viruses from Human Metagenomes Reveals Hidden Associations with Chronic Diseases.</title>
        <authorList>
            <person name="Tisza M.J."/>
            <person name="Buck C.B."/>
        </authorList>
    </citation>
    <scope>NUCLEOTIDE SEQUENCE</scope>
    <source>
        <strain evidence="2">Ctr1v16</strain>
    </source>
</reference>
<accession>A0A8S5RQA2</accession>
<protein>
    <submittedName>
        <fullName evidence="2">Uncharacterized protein</fullName>
    </submittedName>
</protein>
<proteinExistence type="predicted"/>
<name>A0A8S5RQA2_9VIRU</name>
<evidence type="ECO:0000256" key="1">
    <source>
        <dbReference type="SAM" id="MobiDB-lite"/>
    </source>
</evidence>